<sequence>MQRSYVMADRGERPVIRGWFHLGAALLSALAAAVLITFAWMTLSWFQALGVTIYGAGVSLLFGVSAMYHRWPWRTADAVQWWRRADHATISVFIAATYTPLCLIIFEPRTATVMLAVAWAGGIGGAVLNLVWINHPRWLDVVVYVGLGWIIVPLLPTLWREAGAAVVWLLFAGGVVYTLGALVYGFKWPGRTARYYGYHEHFHTATIVAAVLHLVAIWMVVVQAG</sequence>
<evidence type="ECO:0000256" key="7">
    <source>
        <dbReference type="SAM" id="Phobius"/>
    </source>
</evidence>
<feature type="transmembrane region" description="Helical" evidence="7">
    <location>
        <begin position="20"/>
        <end position="40"/>
    </location>
</feature>
<comment type="subcellular location">
    <subcellularLocation>
        <location evidence="1">Cell membrane</location>
        <topology evidence="1">Multi-pass membrane protein</topology>
    </subcellularLocation>
</comment>
<proteinExistence type="inferred from homology"/>
<feature type="transmembrane region" description="Helical" evidence="7">
    <location>
        <begin position="205"/>
        <end position="224"/>
    </location>
</feature>
<feature type="transmembrane region" description="Helical" evidence="7">
    <location>
        <begin position="138"/>
        <end position="159"/>
    </location>
</feature>
<dbReference type="EMBL" id="CP063194">
    <property type="protein sequence ID" value="WCZ38313.1"/>
    <property type="molecule type" value="Genomic_DNA"/>
</dbReference>
<keyword evidence="5 7" id="KW-1133">Transmembrane helix</keyword>
<organism evidence="8 9">
    <name type="scientific">Corynebacterium jeddahense</name>
    <dbReference type="NCBI Taxonomy" id="1414719"/>
    <lineage>
        <taxon>Bacteria</taxon>
        <taxon>Bacillati</taxon>
        <taxon>Actinomycetota</taxon>
        <taxon>Actinomycetes</taxon>
        <taxon>Mycobacteriales</taxon>
        <taxon>Corynebacteriaceae</taxon>
        <taxon>Corynebacterium</taxon>
    </lineage>
</organism>
<gene>
    <name evidence="8" type="ORF">CJEDD_03485</name>
</gene>
<evidence type="ECO:0000256" key="3">
    <source>
        <dbReference type="ARBA" id="ARBA00022475"/>
    </source>
</evidence>
<feature type="transmembrane region" description="Helical" evidence="7">
    <location>
        <begin position="46"/>
        <end position="68"/>
    </location>
</feature>
<keyword evidence="4 7" id="KW-0812">Transmembrane</keyword>
<feature type="transmembrane region" description="Helical" evidence="7">
    <location>
        <begin position="88"/>
        <end position="106"/>
    </location>
</feature>
<feature type="transmembrane region" description="Helical" evidence="7">
    <location>
        <begin position="165"/>
        <end position="184"/>
    </location>
</feature>
<dbReference type="PANTHER" id="PTHR20855">
    <property type="entry name" value="ADIPOR/PROGESTIN RECEPTOR-RELATED"/>
    <property type="match status" value="1"/>
</dbReference>
<evidence type="ECO:0000256" key="5">
    <source>
        <dbReference type="ARBA" id="ARBA00022989"/>
    </source>
</evidence>
<evidence type="ECO:0000256" key="6">
    <source>
        <dbReference type="ARBA" id="ARBA00023136"/>
    </source>
</evidence>
<evidence type="ECO:0000256" key="2">
    <source>
        <dbReference type="ARBA" id="ARBA00008488"/>
    </source>
</evidence>
<comment type="similarity">
    <text evidence="2">Belongs to the UPF0073 (Hly-III) family.</text>
</comment>
<keyword evidence="6 7" id="KW-0472">Membrane</keyword>
<evidence type="ECO:0000256" key="4">
    <source>
        <dbReference type="ARBA" id="ARBA00022692"/>
    </source>
</evidence>
<dbReference type="InterPro" id="IPR004254">
    <property type="entry name" value="AdipoR/HlyIII-related"/>
</dbReference>
<protein>
    <submittedName>
        <fullName evidence="8">Hemeolysin-III related</fullName>
    </submittedName>
</protein>
<accession>A0ABY7UL99</accession>
<dbReference type="Proteomes" id="UP001218071">
    <property type="component" value="Chromosome"/>
</dbReference>
<evidence type="ECO:0000313" key="8">
    <source>
        <dbReference type="EMBL" id="WCZ38313.1"/>
    </source>
</evidence>
<dbReference type="InterPro" id="IPR005744">
    <property type="entry name" value="Hy-lIII"/>
</dbReference>
<reference evidence="8 9" key="1">
    <citation type="submission" date="2020-10" db="EMBL/GenBank/DDBJ databases">
        <title>Complete genome sequence of Corynebacterium jeddahense DSM 45997, type strain of Corynebacterium jeddahense.</title>
        <authorList>
            <person name="Busche T."/>
            <person name="Kalinowski J."/>
            <person name="Ruckert C."/>
        </authorList>
    </citation>
    <scope>NUCLEOTIDE SEQUENCE [LARGE SCALE GENOMIC DNA]</scope>
    <source>
        <strain evidence="8 9">DSM 45997</strain>
    </source>
</reference>
<keyword evidence="3" id="KW-1003">Cell membrane</keyword>
<evidence type="ECO:0000256" key="1">
    <source>
        <dbReference type="ARBA" id="ARBA00004651"/>
    </source>
</evidence>
<dbReference type="NCBIfam" id="TIGR01065">
    <property type="entry name" value="hlyIII"/>
    <property type="match status" value="1"/>
</dbReference>
<keyword evidence="9" id="KW-1185">Reference proteome</keyword>
<feature type="transmembrane region" description="Helical" evidence="7">
    <location>
        <begin position="112"/>
        <end position="131"/>
    </location>
</feature>
<dbReference type="Pfam" id="PF03006">
    <property type="entry name" value="HlyIII"/>
    <property type="match status" value="1"/>
</dbReference>
<dbReference type="PANTHER" id="PTHR20855:SF3">
    <property type="entry name" value="LD03007P"/>
    <property type="match status" value="1"/>
</dbReference>
<evidence type="ECO:0000313" key="9">
    <source>
        <dbReference type="Proteomes" id="UP001218071"/>
    </source>
</evidence>
<name>A0ABY7UL99_9CORY</name>